<dbReference type="InterPro" id="IPR011333">
    <property type="entry name" value="SKP1/BTB/POZ_sf"/>
</dbReference>
<evidence type="ECO:0000259" key="3">
    <source>
        <dbReference type="PROSITE" id="PS51886"/>
    </source>
</evidence>
<dbReference type="GO" id="GO:0005524">
    <property type="term" value="F:ATP binding"/>
    <property type="evidence" value="ECO:0007669"/>
    <property type="project" value="InterPro"/>
</dbReference>
<feature type="non-terminal residue" evidence="4">
    <location>
        <position position="593"/>
    </location>
</feature>
<dbReference type="InterPro" id="IPR006571">
    <property type="entry name" value="TLDc_dom"/>
</dbReference>
<organism evidence="4 5">
    <name type="scientific">Racocetra fulgida</name>
    <dbReference type="NCBI Taxonomy" id="60492"/>
    <lineage>
        <taxon>Eukaryota</taxon>
        <taxon>Fungi</taxon>
        <taxon>Fungi incertae sedis</taxon>
        <taxon>Mucoromycota</taxon>
        <taxon>Glomeromycotina</taxon>
        <taxon>Glomeromycetes</taxon>
        <taxon>Diversisporales</taxon>
        <taxon>Gigasporaceae</taxon>
        <taxon>Racocetra</taxon>
    </lineage>
</organism>
<gene>
    <name evidence="4" type="ORF">RFULGI_LOCUS4532</name>
</gene>
<dbReference type="InterPro" id="IPR011009">
    <property type="entry name" value="Kinase-like_dom_sf"/>
</dbReference>
<dbReference type="PROSITE" id="PS51886">
    <property type="entry name" value="TLDC"/>
    <property type="match status" value="1"/>
</dbReference>
<keyword evidence="5" id="KW-1185">Reference proteome</keyword>
<dbReference type="SUPFAM" id="SSF54695">
    <property type="entry name" value="POZ domain"/>
    <property type="match status" value="1"/>
</dbReference>
<dbReference type="PROSITE" id="PS50097">
    <property type="entry name" value="BTB"/>
    <property type="match status" value="1"/>
</dbReference>
<proteinExistence type="predicted"/>
<feature type="domain" description="TLDc" evidence="3">
    <location>
        <begin position="127"/>
        <end position="289"/>
    </location>
</feature>
<feature type="domain" description="Protein kinase" evidence="1">
    <location>
        <begin position="356"/>
        <end position="593"/>
    </location>
</feature>
<dbReference type="EMBL" id="CAJVPZ010004566">
    <property type="protein sequence ID" value="CAG8548251.1"/>
    <property type="molecule type" value="Genomic_DNA"/>
</dbReference>
<dbReference type="SUPFAM" id="SSF56112">
    <property type="entry name" value="Protein kinase-like (PK-like)"/>
    <property type="match status" value="1"/>
</dbReference>
<feature type="domain" description="BTB" evidence="2">
    <location>
        <begin position="23"/>
        <end position="88"/>
    </location>
</feature>
<dbReference type="AlphaFoldDB" id="A0A9N9AZI3"/>
<dbReference type="Proteomes" id="UP000789396">
    <property type="component" value="Unassembled WGS sequence"/>
</dbReference>
<evidence type="ECO:0000313" key="4">
    <source>
        <dbReference type="EMBL" id="CAG8548251.1"/>
    </source>
</evidence>
<dbReference type="InterPro" id="IPR000210">
    <property type="entry name" value="BTB/POZ_dom"/>
</dbReference>
<dbReference type="Gene3D" id="3.30.710.10">
    <property type="entry name" value="Potassium Channel Kv1.1, Chain A"/>
    <property type="match status" value="1"/>
</dbReference>
<dbReference type="InterPro" id="IPR000719">
    <property type="entry name" value="Prot_kinase_dom"/>
</dbReference>
<dbReference type="GO" id="GO:0004672">
    <property type="term" value="F:protein kinase activity"/>
    <property type="evidence" value="ECO:0007669"/>
    <property type="project" value="InterPro"/>
</dbReference>
<dbReference type="Pfam" id="PF07534">
    <property type="entry name" value="TLD"/>
    <property type="match status" value="1"/>
</dbReference>
<evidence type="ECO:0000313" key="5">
    <source>
        <dbReference type="Proteomes" id="UP000789396"/>
    </source>
</evidence>
<reference evidence="4" key="1">
    <citation type="submission" date="2021-06" db="EMBL/GenBank/DDBJ databases">
        <authorList>
            <person name="Kallberg Y."/>
            <person name="Tangrot J."/>
            <person name="Rosling A."/>
        </authorList>
    </citation>
    <scope>NUCLEOTIDE SEQUENCE</scope>
    <source>
        <strain evidence="4">IN212</strain>
    </source>
</reference>
<name>A0A9N9AZI3_9GLOM</name>
<dbReference type="Gene3D" id="1.10.510.10">
    <property type="entry name" value="Transferase(Phosphotransferase) domain 1"/>
    <property type="match status" value="1"/>
</dbReference>
<protein>
    <submittedName>
        <fullName evidence="4">6649_t:CDS:1</fullName>
    </submittedName>
</protein>
<comment type="caution">
    <text evidence="4">The sequence shown here is derived from an EMBL/GenBank/DDBJ whole genome shotgun (WGS) entry which is preliminary data.</text>
</comment>
<accession>A0A9N9AZI3</accession>
<evidence type="ECO:0000259" key="2">
    <source>
        <dbReference type="PROSITE" id="PS50097"/>
    </source>
</evidence>
<evidence type="ECO:0000259" key="1">
    <source>
        <dbReference type="PROSITE" id="PS50011"/>
    </source>
</evidence>
<sequence length="593" mass="67563">MPSNLSTTLLDDIARLYIDADDYNVIITAGQGDEAKVFKAHTVILRSRSSYFRVALSSNWAKKIPSQYNHGFHTQCDALYFNKPNISPKSLTRFYIVPGIKPPSYSLPPRIAQYSPKSKIGFNGLHAALIANWINHEDNEIPTTSLNITHKFKLLLRGSKDGRGVVTFHDLCDFKGATIVLIKIMGTGELIGGYNPNSWTSSDRYVRTTESFIFSLGNNTQDLSNYVLSRVKFAEFAIRDSSADNTSIGFGNDLLWFEGKNDYNSINSNRTSASSKSSLFDDIEIKQHLDVYGTCKECQSPKTSAEWCRKCNSDRFRESFGIWSSGNKDIDNFISTAQLNAIGCSQVLEWIPWERFSRIKNVGLGRFGSTYSASWIDGYITHWDNRRGIWGRCDSGTKFTIKVIQNSSSNISDFLNEHPITRDYALVIRCLENDFRSYLYKQIPFLEHDWKTKLEIIADIALILHRIHESDSIHRNFHTGNILRQMNSILITDLNMPNLGDDSPTISHAKNRPEAEEVYIWVQWWLDLCNDSASDIAAEFNIADQEGKLKDGISWIHPEAIYTPRYLEFQTLPEPENFSPETFHHMVAFCARI</sequence>
<dbReference type="OrthoDB" id="5337378at2759"/>
<dbReference type="PROSITE" id="PS50011">
    <property type="entry name" value="PROTEIN_KINASE_DOM"/>
    <property type="match status" value="1"/>
</dbReference>